<proteinExistence type="predicted"/>
<protein>
    <submittedName>
        <fullName evidence="1">Uncharacterized protein</fullName>
    </submittedName>
</protein>
<dbReference type="EMBL" id="CAXLJM020000076">
    <property type="protein sequence ID" value="CAL8129391.1"/>
    <property type="molecule type" value="Genomic_DNA"/>
</dbReference>
<name>A0ABP1RK59_9HEXA</name>
<dbReference type="Proteomes" id="UP001642540">
    <property type="component" value="Unassembled WGS sequence"/>
</dbReference>
<gene>
    <name evidence="1" type="ORF">ODALV1_LOCUS23141</name>
</gene>
<evidence type="ECO:0000313" key="2">
    <source>
        <dbReference type="Proteomes" id="UP001642540"/>
    </source>
</evidence>
<comment type="caution">
    <text evidence="1">The sequence shown here is derived from an EMBL/GenBank/DDBJ whole genome shotgun (WGS) entry which is preliminary data.</text>
</comment>
<reference evidence="1 2" key="1">
    <citation type="submission" date="2024-08" db="EMBL/GenBank/DDBJ databases">
        <authorList>
            <person name="Cucini C."/>
            <person name="Frati F."/>
        </authorList>
    </citation>
    <scope>NUCLEOTIDE SEQUENCE [LARGE SCALE GENOMIC DNA]</scope>
</reference>
<organism evidence="1 2">
    <name type="scientific">Orchesella dallaii</name>
    <dbReference type="NCBI Taxonomy" id="48710"/>
    <lineage>
        <taxon>Eukaryota</taxon>
        <taxon>Metazoa</taxon>
        <taxon>Ecdysozoa</taxon>
        <taxon>Arthropoda</taxon>
        <taxon>Hexapoda</taxon>
        <taxon>Collembola</taxon>
        <taxon>Entomobryomorpha</taxon>
        <taxon>Entomobryoidea</taxon>
        <taxon>Orchesellidae</taxon>
        <taxon>Orchesellinae</taxon>
        <taxon>Orchesella</taxon>
    </lineage>
</organism>
<evidence type="ECO:0000313" key="1">
    <source>
        <dbReference type="EMBL" id="CAL8129391.1"/>
    </source>
</evidence>
<accession>A0ABP1RK59</accession>
<keyword evidence="2" id="KW-1185">Reference proteome</keyword>
<sequence>MAEDPFFTRLYSSVSKCFGEGQPSSNVNNSVDLFNRYKAECLSLVNNKTTEQDQFCLKICILNKLEIIMPDTSLSNNETSTHMSVDPESSATQLLFFYLGELQHGDEISNSGEVTTCEMMAKRSDRIQARLKKCEKISK</sequence>